<gene>
    <name evidence="4" type="ORF">FPZ22_01015</name>
</gene>
<feature type="compositionally biased region" description="Basic and acidic residues" evidence="1">
    <location>
        <begin position="254"/>
        <end position="273"/>
    </location>
</feature>
<feature type="compositionally biased region" description="Basic residues" evidence="1">
    <location>
        <begin position="356"/>
        <end position="366"/>
    </location>
</feature>
<proteinExistence type="predicted"/>
<evidence type="ECO:0000259" key="3">
    <source>
        <dbReference type="Pfam" id="PF11740"/>
    </source>
</evidence>
<feature type="transmembrane region" description="Helical" evidence="2">
    <location>
        <begin position="12"/>
        <end position="37"/>
    </location>
</feature>
<dbReference type="KEGG" id="lug:FPZ22_01015"/>
<evidence type="ECO:0000313" key="4">
    <source>
        <dbReference type="EMBL" id="QDW65654.1"/>
    </source>
</evidence>
<dbReference type="InterPro" id="IPR021104">
    <property type="entry name" value="KfrA_DNA-bd_N"/>
</dbReference>
<dbReference type="EMBL" id="CP042218">
    <property type="protein sequence ID" value="QDW65654.1"/>
    <property type="molecule type" value="Genomic_DNA"/>
</dbReference>
<feature type="region of interest" description="Disordered" evidence="1">
    <location>
        <begin position="336"/>
        <end position="366"/>
    </location>
</feature>
<dbReference type="AlphaFoldDB" id="A0A518N174"/>
<feature type="region of interest" description="Disordered" evidence="1">
    <location>
        <begin position="254"/>
        <end position="274"/>
    </location>
</feature>
<dbReference type="Pfam" id="PF11740">
    <property type="entry name" value="KfrA_N"/>
    <property type="match status" value="1"/>
</dbReference>
<keyword evidence="2" id="KW-0812">Transmembrane</keyword>
<name>A0A518N174_9GAMM</name>
<keyword evidence="5" id="KW-1185">Reference proteome</keyword>
<keyword evidence="2" id="KW-0472">Membrane</keyword>
<sequence length="366" mass="40214">MAVAGRMGNVIFRFILCNVCYEIGCVLAIIITYHQYVNRRAGRLRRRLQMARGISEHDVHQAADALVVAGERPTVERIRAHLGTGSPNTVVRWLDTWWRGLGARLDEQGARLALPEAPEAVAALAGQWWALAIEHATAAAEKSVTTDREAVRQEREALAEARGAFVEEAAALGEAAATAAQARDVAMARAAELERLVATLQTQVGEITGQRDSAEARASEADVQRRQLAEQLEALRAQVASERDGIDQHLRATENRAHAEVDRARQEAREQSQRVESLVQDLRAAENSHRSELDVLRRQVAEARADAASQRARSEALDGQLAQFRELMAGVETALKSKAQSKPVKSLRQTRPAATRTRKKVAKSEA</sequence>
<feature type="domain" description="KfrA N-terminal DNA-binding" evidence="3">
    <location>
        <begin position="56"/>
        <end position="174"/>
    </location>
</feature>
<evidence type="ECO:0000313" key="5">
    <source>
        <dbReference type="Proteomes" id="UP000316584"/>
    </source>
</evidence>
<keyword evidence="2" id="KW-1133">Transmembrane helix</keyword>
<dbReference type="OrthoDB" id="583532at2"/>
<dbReference type="Proteomes" id="UP000316584">
    <property type="component" value="Chromosome"/>
</dbReference>
<accession>A0A518N174</accession>
<protein>
    <submittedName>
        <fullName evidence="4">Integrase</fullName>
    </submittedName>
</protein>
<organism evidence="4 5">
    <name type="scientific">Luteimonas granuli</name>
    <dbReference type="NCBI Taxonomy" id="1176533"/>
    <lineage>
        <taxon>Bacteria</taxon>
        <taxon>Pseudomonadati</taxon>
        <taxon>Pseudomonadota</taxon>
        <taxon>Gammaproteobacteria</taxon>
        <taxon>Lysobacterales</taxon>
        <taxon>Lysobacteraceae</taxon>
        <taxon>Luteimonas</taxon>
    </lineage>
</organism>
<evidence type="ECO:0000256" key="1">
    <source>
        <dbReference type="SAM" id="MobiDB-lite"/>
    </source>
</evidence>
<reference evidence="4 5" key="1">
    <citation type="submission" date="2019-07" db="EMBL/GenBank/DDBJ databases">
        <title>Full genome sequence of Luteimonas sp. Gr-4.</title>
        <authorList>
            <person name="Im W.-T."/>
        </authorList>
    </citation>
    <scope>NUCLEOTIDE SEQUENCE [LARGE SCALE GENOMIC DNA]</scope>
    <source>
        <strain evidence="4 5">Gr-4</strain>
    </source>
</reference>
<evidence type="ECO:0000256" key="2">
    <source>
        <dbReference type="SAM" id="Phobius"/>
    </source>
</evidence>